<organism evidence="1 2">
    <name type="scientific">Thalassobacter stenotrophicus</name>
    <dbReference type="NCBI Taxonomy" id="266809"/>
    <lineage>
        <taxon>Bacteria</taxon>
        <taxon>Pseudomonadati</taxon>
        <taxon>Pseudomonadota</taxon>
        <taxon>Alphaproteobacteria</taxon>
        <taxon>Rhodobacterales</taxon>
        <taxon>Roseobacteraceae</taxon>
        <taxon>Thalassobacter</taxon>
    </lineage>
</organism>
<dbReference type="AlphaFoldDB" id="A0A0P1F058"/>
<dbReference type="EMBL" id="CYRX01000031">
    <property type="protein sequence ID" value="CUH60904.1"/>
    <property type="molecule type" value="Genomic_DNA"/>
</dbReference>
<sequence>MTFQYSETTKKLDFDIIIEDQKIYFSDYPDQPIFEKGILPDDFWDLMEINFEKLFDDLLCNSKVLSILYGLLKEENETEYCSDTDINEVMDRFNEITDPNFITPEGMESAIQLEAHGLHIQIKGYVHEPCSLDKYWDYKQSNLLKACYNQGYDIDPMTGEIINHITGETLQESEI</sequence>
<accession>A0A0P1F058</accession>
<proteinExistence type="predicted"/>
<dbReference type="Proteomes" id="UP000051298">
    <property type="component" value="Unassembled WGS sequence"/>
</dbReference>
<evidence type="ECO:0000313" key="2">
    <source>
        <dbReference type="Proteomes" id="UP000051298"/>
    </source>
</evidence>
<dbReference type="RefSeq" id="WP_058123772.1">
    <property type="nucleotide sequence ID" value="NZ_CYRX01000031.1"/>
</dbReference>
<name>A0A0P1F058_9RHOB</name>
<gene>
    <name evidence="1" type="ORF">THS5294_02201</name>
</gene>
<protein>
    <submittedName>
        <fullName evidence="1">Uncharacterized protein</fullName>
    </submittedName>
</protein>
<evidence type="ECO:0000313" key="1">
    <source>
        <dbReference type="EMBL" id="CUH60904.1"/>
    </source>
</evidence>
<reference evidence="1 2" key="1">
    <citation type="submission" date="2015-09" db="EMBL/GenBank/DDBJ databases">
        <authorList>
            <consortium name="Swine Surveillance"/>
        </authorList>
    </citation>
    <scope>NUCLEOTIDE SEQUENCE [LARGE SCALE GENOMIC DNA]</scope>
    <source>
        <strain evidence="1 2">CECT 5294</strain>
    </source>
</reference>